<proteinExistence type="predicted"/>
<dbReference type="InterPro" id="IPR015816">
    <property type="entry name" value="Vitellinogen_b-sht_N"/>
</dbReference>
<feature type="chain" id="PRO_5043475094" evidence="3">
    <location>
        <begin position="19"/>
        <end position="1425"/>
    </location>
</feature>
<keyword evidence="1 3" id="KW-0732">Signal</keyword>
<sequence length="1425" mass="167361">MGFKVLVLFSLAITSISATPYWKKVVPEDKEVVYEYKALVKAGTHIPHPFASEFLLIGKLHLQLESDNQLWVWLDNLQYKIDNGREGEYRKSTMHSSDLTHITKPFKVIYEDSGIVKEIVCEEDEPEYSLNMKKAIAATLQMNWEKIPLDSVKPFAFNSREKSTFGVDNSMYNIMPKSDILKIYRMHYMSSTEHMYSNLMSDYTYMGCDAAYEEPLTHDTQKLYIIDRKNLNEYKLKYMESNGGVYYQPSQARSTAFYVYVNQTFKMLEVANKKTSLTIVKEARYPKLTYNLDEDKLPFEHVPDPSTLMLPVEKMLTDLIENLQEDKMNAEKPDMGQGQLVNRIIKVFQHFDVAMFEQLHTKLSTKTDEKGMLTLKAFQQIVPMVGSTSSLKFITKLVRENKLNEEILTEMLQNMAFYIRIPTTQLLTELSELLHFTNTPWSLQKAAILSFSTLLHKLNEFNRRQGIHNIEIFDKYIQEFINKIKLSKNLEEQYLYLDALYNMKNDLVIKYLEPLMKGEWFNDNRLRYKTMLVLSSVMTKHVHHDKMYELYWPIMTDITLPTYMRIMAFFLIMKSKPSLSCQINIYSFMQRERDMDFLNFYYTYLKSLTDSKSPCNYRSRLQAKQLLLYWPISYAHSLTQFQKFDMTDWQYNYGESHELSFINTKEAIIFMWRMDVNSMNFETNPNSLYVKITGVDRRLFDNVYLNTKKGMKYINYDQLLTSLVTSNYENLQVELIHLRHRHVVETRFFDKNTIASMSNYLKMFYQSQFSDTKKSLQIHYDMITKMLVPTDIGFPVLLDILMPSVHETKTKLSIDETNKVTNINIDNRYRVMNYFSYGLSFHNPFASVWQGISKFMNMDTQLPIYMGVSLNPQQNTLKLSWKRHRDPNEDIIGSRSYTATYVYVTDYLRSEILQTITPTANNYVQVAHNDNYKHNVSLLDSEDYNTGYKYTIQVFNDENPKYYQRFPLAQDFFTGMEPWHQQLLKYTLYSKYLQFQDDVITERGVLLKLEPSTTNPITNVDLTMRLNNEITDEAYSLFTPAMKINARATYTIKNVDKTVKTWDAVAVWDLNNRHTENSLKVDITRHIPGQDDYKICAQGTEKYGEKDLTGHLTVMMGKADGGKCTKDETAIYFNMKATHLPEQEQLLNNFEICHRPIIPLIDEMRPYTCYTDRSSLRYYTVDIKTVNFPSEFKSTVMQYWRMFLTRYHNHYIYSNVPSQDVTVNNLRIQFRYPISRDVIDMRFITPMEIHKFKALPANDFARIGIYPDNLYYSNMNHFFHTYGLTDLCIVDREDVVTVKGERLSDVIGSDWTAVIVDKSDNNKRGIWVKMINNQLLIKAIRESNTLMIMPTTDGKFTVTLNGKNLGEVEHTYQDDMLLSKMEDSNTLLLFHRRTGVQLIYNGYQLLLEMLKTDMAVSGKCMTTSS</sequence>
<gene>
    <name evidence="5" type="ORF">QE152_g10235</name>
</gene>
<keyword evidence="5" id="KW-0449">Lipoprotein</keyword>
<evidence type="ECO:0000256" key="3">
    <source>
        <dbReference type="SAM" id="SignalP"/>
    </source>
</evidence>
<feature type="domain" description="Vitellogenin" evidence="4">
    <location>
        <begin position="25"/>
        <end position="674"/>
    </location>
</feature>
<accession>A0AAW1LVQ2</accession>
<evidence type="ECO:0000256" key="1">
    <source>
        <dbReference type="ARBA" id="ARBA00022729"/>
    </source>
</evidence>
<dbReference type="GO" id="GO:0005319">
    <property type="term" value="F:lipid transporter activity"/>
    <property type="evidence" value="ECO:0007669"/>
    <property type="project" value="InterPro"/>
</dbReference>
<dbReference type="InterPro" id="IPR011030">
    <property type="entry name" value="Lipovitellin_superhlx_dom"/>
</dbReference>
<dbReference type="PROSITE" id="PS51211">
    <property type="entry name" value="VITELLOGENIN"/>
    <property type="match status" value="1"/>
</dbReference>
<dbReference type="InterPro" id="IPR050733">
    <property type="entry name" value="Vitellogenin/Apolipophorin"/>
</dbReference>
<dbReference type="EMBL" id="JASPKY010000092">
    <property type="protein sequence ID" value="KAK9737999.1"/>
    <property type="molecule type" value="Genomic_DNA"/>
</dbReference>
<evidence type="ECO:0000313" key="6">
    <source>
        <dbReference type="Proteomes" id="UP001458880"/>
    </source>
</evidence>
<evidence type="ECO:0000313" key="5">
    <source>
        <dbReference type="EMBL" id="KAK9737999.1"/>
    </source>
</evidence>
<dbReference type="SUPFAM" id="SSF56968">
    <property type="entry name" value="Lipovitellin-phosvitin complex, beta-sheet shell regions"/>
    <property type="match status" value="2"/>
</dbReference>
<comment type="caution">
    <text evidence="2">Lacks conserved residue(s) required for the propagation of feature annotation.</text>
</comment>
<feature type="signal peptide" evidence="3">
    <location>
        <begin position="1"/>
        <end position="18"/>
    </location>
</feature>
<evidence type="ECO:0000259" key="4">
    <source>
        <dbReference type="PROSITE" id="PS51211"/>
    </source>
</evidence>
<dbReference type="Proteomes" id="UP001458880">
    <property type="component" value="Unassembled WGS sequence"/>
</dbReference>
<protein>
    <submittedName>
        <fullName evidence="5">Lipoprotein amino terminal region</fullName>
    </submittedName>
</protein>
<dbReference type="PANTHER" id="PTHR23345">
    <property type="entry name" value="VITELLOGENIN-RELATED"/>
    <property type="match status" value="1"/>
</dbReference>
<keyword evidence="6" id="KW-1185">Reference proteome</keyword>
<evidence type="ECO:0000256" key="2">
    <source>
        <dbReference type="PROSITE-ProRule" id="PRU00557"/>
    </source>
</evidence>
<dbReference type="PANTHER" id="PTHR23345:SF33">
    <property type="entry name" value="CROSSVEINLESS D"/>
    <property type="match status" value="1"/>
</dbReference>
<name>A0AAW1LVQ2_POPJA</name>
<organism evidence="5 6">
    <name type="scientific">Popillia japonica</name>
    <name type="common">Japanese beetle</name>
    <dbReference type="NCBI Taxonomy" id="7064"/>
    <lineage>
        <taxon>Eukaryota</taxon>
        <taxon>Metazoa</taxon>
        <taxon>Ecdysozoa</taxon>
        <taxon>Arthropoda</taxon>
        <taxon>Hexapoda</taxon>
        <taxon>Insecta</taxon>
        <taxon>Pterygota</taxon>
        <taxon>Neoptera</taxon>
        <taxon>Endopterygota</taxon>
        <taxon>Coleoptera</taxon>
        <taxon>Polyphaga</taxon>
        <taxon>Scarabaeiformia</taxon>
        <taxon>Scarabaeidae</taxon>
        <taxon>Rutelinae</taxon>
        <taxon>Popillia</taxon>
    </lineage>
</organism>
<dbReference type="Gene3D" id="2.30.230.10">
    <property type="entry name" value="Lipovitellin, beta-sheet shell regions, chain A"/>
    <property type="match status" value="1"/>
</dbReference>
<dbReference type="SUPFAM" id="SSF48431">
    <property type="entry name" value="Lipovitellin-phosvitin complex, superhelical domain"/>
    <property type="match status" value="1"/>
</dbReference>
<dbReference type="Pfam" id="PF01347">
    <property type="entry name" value="Vitellogenin_N"/>
    <property type="match status" value="1"/>
</dbReference>
<dbReference type="SMART" id="SM00638">
    <property type="entry name" value="LPD_N"/>
    <property type="match status" value="1"/>
</dbReference>
<dbReference type="InterPro" id="IPR015819">
    <property type="entry name" value="Lipid_transp_b-sht_shell"/>
</dbReference>
<reference evidence="5 6" key="1">
    <citation type="journal article" date="2024" name="BMC Genomics">
        <title>De novo assembly and annotation of Popillia japonica's genome with initial clues to its potential as an invasive pest.</title>
        <authorList>
            <person name="Cucini C."/>
            <person name="Boschi S."/>
            <person name="Funari R."/>
            <person name="Cardaioli E."/>
            <person name="Iannotti N."/>
            <person name="Marturano G."/>
            <person name="Paoli F."/>
            <person name="Bruttini M."/>
            <person name="Carapelli A."/>
            <person name="Frati F."/>
            <person name="Nardi F."/>
        </authorList>
    </citation>
    <scope>NUCLEOTIDE SEQUENCE [LARGE SCALE GENOMIC DNA]</scope>
    <source>
        <strain evidence="5">DMR45628</strain>
    </source>
</reference>
<dbReference type="InterPro" id="IPR001747">
    <property type="entry name" value="Vitellogenin_N"/>
</dbReference>
<comment type="caution">
    <text evidence="5">The sequence shown here is derived from an EMBL/GenBank/DDBJ whole genome shotgun (WGS) entry which is preliminary data.</text>
</comment>
<dbReference type="Gene3D" id="1.25.10.20">
    <property type="entry name" value="Vitellinogen, superhelical"/>
    <property type="match status" value="1"/>
</dbReference>